<gene>
    <name evidence="1" type="ORF">M513_12203</name>
    <name evidence="2" type="ORF">M514_12203</name>
</gene>
<evidence type="ECO:0000313" key="2">
    <source>
        <dbReference type="EMBL" id="KFD64254.1"/>
    </source>
</evidence>
<reference evidence="2 3" key="1">
    <citation type="journal article" date="2014" name="Nat. Genet.">
        <title>Genome and transcriptome of the porcine whipworm Trichuris suis.</title>
        <authorList>
            <person name="Jex A.R."/>
            <person name="Nejsum P."/>
            <person name="Schwarz E.M."/>
            <person name="Hu L."/>
            <person name="Young N.D."/>
            <person name="Hall R.S."/>
            <person name="Korhonen P.K."/>
            <person name="Liao S."/>
            <person name="Thamsborg S."/>
            <person name="Xia J."/>
            <person name="Xu P."/>
            <person name="Wang S."/>
            <person name="Scheerlinck J.P."/>
            <person name="Hofmann A."/>
            <person name="Sternberg P.W."/>
            <person name="Wang J."/>
            <person name="Gasser R.B."/>
        </authorList>
    </citation>
    <scope>NUCLEOTIDE SEQUENCE [LARGE SCALE GENOMIC DNA]</scope>
    <source>
        <strain evidence="2">DCEP-RM93F</strain>
        <strain evidence="1">DCEP-RM93M</strain>
    </source>
</reference>
<dbReference type="AlphaFoldDB" id="A0A085N458"/>
<dbReference type="EMBL" id="KL367558">
    <property type="protein sequence ID" value="KFD64254.1"/>
    <property type="molecule type" value="Genomic_DNA"/>
</dbReference>
<accession>A0A085N458</accession>
<evidence type="ECO:0000313" key="3">
    <source>
        <dbReference type="Proteomes" id="UP000030764"/>
    </source>
</evidence>
<evidence type="ECO:0000313" key="1">
    <source>
        <dbReference type="EMBL" id="KFD46913.1"/>
    </source>
</evidence>
<name>A0A085N458_9BILA</name>
<dbReference type="Proteomes" id="UP000030758">
    <property type="component" value="Unassembled WGS sequence"/>
</dbReference>
<proteinExistence type="predicted"/>
<dbReference type="Proteomes" id="UP000030764">
    <property type="component" value="Unassembled WGS sequence"/>
</dbReference>
<organism evidence="2">
    <name type="scientific">Trichuris suis</name>
    <name type="common">pig whipworm</name>
    <dbReference type="NCBI Taxonomy" id="68888"/>
    <lineage>
        <taxon>Eukaryota</taxon>
        <taxon>Metazoa</taxon>
        <taxon>Ecdysozoa</taxon>
        <taxon>Nematoda</taxon>
        <taxon>Enoplea</taxon>
        <taxon>Dorylaimia</taxon>
        <taxon>Trichinellida</taxon>
        <taxon>Trichuridae</taxon>
        <taxon>Trichuris</taxon>
    </lineage>
</organism>
<dbReference type="EMBL" id="KL363347">
    <property type="protein sequence ID" value="KFD46913.1"/>
    <property type="molecule type" value="Genomic_DNA"/>
</dbReference>
<keyword evidence="3" id="KW-1185">Reference proteome</keyword>
<sequence>MKGGITGLGYRPNGGNVVVTLLMPSFNNDPQKSAFPLTGFTAFLEPEAVAALLLARAHRLFTKAVQFCEAGRADTGSFGL</sequence>
<protein>
    <submittedName>
        <fullName evidence="2">Uncharacterized protein</fullName>
    </submittedName>
</protein>